<keyword evidence="1" id="KW-0547">Nucleotide-binding</keyword>
<dbReference type="InterPro" id="IPR008271">
    <property type="entry name" value="Ser/Thr_kinase_AS"/>
</dbReference>
<accession>A0A448ZGB2</accession>
<dbReference type="SMART" id="SM00220">
    <property type="entry name" value="S_TKc"/>
    <property type="match status" value="1"/>
</dbReference>
<dbReference type="PANTHER" id="PTHR24347">
    <property type="entry name" value="SERINE/THREONINE-PROTEIN KINASE"/>
    <property type="match status" value="1"/>
</dbReference>
<keyword evidence="6" id="KW-1185">Reference proteome</keyword>
<dbReference type="PROSITE" id="PS50011">
    <property type="entry name" value="PROTEIN_KINASE_DOM"/>
    <property type="match status" value="1"/>
</dbReference>
<dbReference type="Proteomes" id="UP000291116">
    <property type="component" value="Unassembled WGS sequence"/>
</dbReference>
<evidence type="ECO:0000313" key="5">
    <source>
        <dbReference type="EMBL" id="VEU41075.1"/>
    </source>
</evidence>
<gene>
    <name evidence="5" type="ORF">PSNMU_V1.4_AUG-EV-PASAV3_0079780</name>
</gene>
<dbReference type="SUPFAM" id="SSF56112">
    <property type="entry name" value="Protein kinase-like (PK-like)"/>
    <property type="match status" value="1"/>
</dbReference>
<organism evidence="5 6">
    <name type="scientific">Pseudo-nitzschia multistriata</name>
    <dbReference type="NCBI Taxonomy" id="183589"/>
    <lineage>
        <taxon>Eukaryota</taxon>
        <taxon>Sar</taxon>
        <taxon>Stramenopiles</taxon>
        <taxon>Ochrophyta</taxon>
        <taxon>Bacillariophyta</taxon>
        <taxon>Bacillariophyceae</taxon>
        <taxon>Bacillariophycidae</taxon>
        <taxon>Bacillariales</taxon>
        <taxon>Bacillariaceae</taxon>
        <taxon>Pseudo-nitzschia</taxon>
    </lineage>
</organism>
<evidence type="ECO:0000313" key="6">
    <source>
        <dbReference type="Proteomes" id="UP000291116"/>
    </source>
</evidence>
<dbReference type="EMBL" id="CAACVS010000330">
    <property type="protein sequence ID" value="VEU41075.1"/>
    <property type="molecule type" value="Genomic_DNA"/>
</dbReference>
<dbReference type="CDD" id="cd05117">
    <property type="entry name" value="STKc_CAMK"/>
    <property type="match status" value="1"/>
</dbReference>
<dbReference type="Gene3D" id="1.10.510.10">
    <property type="entry name" value="Transferase(Phosphotransferase) domain 1"/>
    <property type="match status" value="1"/>
</dbReference>
<feature type="domain" description="Protein kinase" evidence="4">
    <location>
        <begin position="31"/>
        <end position="294"/>
    </location>
</feature>
<keyword evidence="2" id="KW-0067">ATP-binding</keyword>
<feature type="region of interest" description="Disordered" evidence="3">
    <location>
        <begin position="1"/>
        <end position="23"/>
    </location>
</feature>
<feature type="compositionally biased region" description="Acidic residues" evidence="3">
    <location>
        <begin position="1"/>
        <end position="12"/>
    </location>
</feature>
<proteinExistence type="predicted"/>
<dbReference type="FunFam" id="1.10.510.10:FF:000571">
    <property type="entry name" value="Maternal embryonic leucine zipper kinase"/>
    <property type="match status" value="1"/>
</dbReference>
<dbReference type="AlphaFoldDB" id="A0A448ZGB2"/>
<evidence type="ECO:0000256" key="2">
    <source>
        <dbReference type="ARBA" id="ARBA00022840"/>
    </source>
</evidence>
<dbReference type="GO" id="GO:0004672">
    <property type="term" value="F:protein kinase activity"/>
    <property type="evidence" value="ECO:0007669"/>
    <property type="project" value="InterPro"/>
</dbReference>
<reference evidence="5 6" key="1">
    <citation type="submission" date="2019-01" db="EMBL/GenBank/DDBJ databases">
        <authorList>
            <person name="Ferrante I. M."/>
        </authorList>
    </citation>
    <scope>NUCLEOTIDE SEQUENCE [LARGE SCALE GENOMIC DNA]</scope>
    <source>
        <strain evidence="5 6">B856</strain>
    </source>
</reference>
<sequence length="339" mass="39454">MIASAEDNETNDDGAKSVEQQDGTQEFRSRYVLQKEIAKGGYGTVWLCNPISDIEKEYAVKVIDRNSLREKDVQAVFREVEMMKELREVPHVITLVDFMVEPQHLYVVQSYARGGDLFFRLSQKKQYTEKNARDIALVLFKTLDEMHTKYRIVHRDLKPENLLLEGDDIDGTKDVYLADFGFARRVTEKGLKTRCGTPAFVAPEIILGRNYNEAADMWSIGVILFVLLGGYNPFIEGANDLRTLFRKIRGGDFMFRQSQWINVSREAKYLIARLLTVDPDYRYTAKQALESDWIRKMEKKSLESNDLKDSLTLIKEFNRRLSLKKKTYGRVLFNYRLFH</sequence>
<dbReference type="InterPro" id="IPR000719">
    <property type="entry name" value="Prot_kinase_dom"/>
</dbReference>
<name>A0A448ZGB2_9STRA</name>
<dbReference type="Pfam" id="PF00069">
    <property type="entry name" value="Pkinase"/>
    <property type="match status" value="1"/>
</dbReference>
<evidence type="ECO:0000256" key="1">
    <source>
        <dbReference type="ARBA" id="ARBA00022741"/>
    </source>
</evidence>
<dbReference type="InterPro" id="IPR011009">
    <property type="entry name" value="Kinase-like_dom_sf"/>
</dbReference>
<evidence type="ECO:0000259" key="4">
    <source>
        <dbReference type="PROSITE" id="PS50011"/>
    </source>
</evidence>
<evidence type="ECO:0000256" key="3">
    <source>
        <dbReference type="SAM" id="MobiDB-lite"/>
    </source>
</evidence>
<dbReference type="OrthoDB" id="197746at2759"/>
<dbReference type="GO" id="GO:0005524">
    <property type="term" value="F:ATP binding"/>
    <property type="evidence" value="ECO:0007669"/>
    <property type="project" value="UniProtKB-KW"/>
</dbReference>
<protein>
    <recommendedName>
        <fullName evidence="4">Protein kinase domain-containing protein</fullName>
    </recommendedName>
</protein>
<dbReference type="PROSITE" id="PS00108">
    <property type="entry name" value="PROTEIN_KINASE_ST"/>
    <property type="match status" value="1"/>
</dbReference>